<evidence type="ECO:0000313" key="1">
    <source>
        <dbReference type="EMBL" id="KAI3788259.1"/>
    </source>
</evidence>
<gene>
    <name evidence="1" type="ORF">L2E82_01019</name>
</gene>
<reference evidence="2" key="1">
    <citation type="journal article" date="2022" name="Mol. Ecol. Resour.">
        <title>The genomes of chicory, endive, great burdock and yacon provide insights into Asteraceae palaeo-polyploidization history and plant inulin production.</title>
        <authorList>
            <person name="Fan W."/>
            <person name="Wang S."/>
            <person name="Wang H."/>
            <person name="Wang A."/>
            <person name="Jiang F."/>
            <person name="Liu H."/>
            <person name="Zhao H."/>
            <person name="Xu D."/>
            <person name="Zhang Y."/>
        </authorList>
    </citation>
    <scope>NUCLEOTIDE SEQUENCE [LARGE SCALE GENOMIC DNA]</scope>
    <source>
        <strain evidence="2">cv. Punajuju</strain>
    </source>
</reference>
<organism evidence="1 2">
    <name type="scientific">Cichorium intybus</name>
    <name type="common">Chicory</name>
    <dbReference type="NCBI Taxonomy" id="13427"/>
    <lineage>
        <taxon>Eukaryota</taxon>
        <taxon>Viridiplantae</taxon>
        <taxon>Streptophyta</taxon>
        <taxon>Embryophyta</taxon>
        <taxon>Tracheophyta</taxon>
        <taxon>Spermatophyta</taxon>
        <taxon>Magnoliopsida</taxon>
        <taxon>eudicotyledons</taxon>
        <taxon>Gunneridae</taxon>
        <taxon>Pentapetalae</taxon>
        <taxon>asterids</taxon>
        <taxon>campanulids</taxon>
        <taxon>Asterales</taxon>
        <taxon>Asteraceae</taxon>
        <taxon>Cichorioideae</taxon>
        <taxon>Cichorieae</taxon>
        <taxon>Cichoriinae</taxon>
        <taxon>Cichorium</taxon>
    </lineage>
</organism>
<comment type="caution">
    <text evidence="1">The sequence shown here is derived from an EMBL/GenBank/DDBJ whole genome shotgun (WGS) entry which is preliminary data.</text>
</comment>
<accession>A0ACB9GXC6</accession>
<sequence>MGNPLQDVIFQSTLKFNQSSCRERNYSNIYVLFPIFFPVPFEKKIALTSITAICNSSSDVTHLDVSSNRSSMIIILYGDENRSSMAVWFSAMKTDCKVKIENSFSAMKTDCKVKIESSFSAMKTNHRCMSSGCD</sequence>
<reference evidence="1 2" key="2">
    <citation type="journal article" date="2022" name="Mol. Ecol. Resour.">
        <title>The genomes of chicory, endive, great burdock and yacon provide insights into Asteraceae paleo-polyploidization history and plant inulin production.</title>
        <authorList>
            <person name="Fan W."/>
            <person name="Wang S."/>
            <person name="Wang H."/>
            <person name="Wang A."/>
            <person name="Jiang F."/>
            <person name="Liu H."/>
            <person name="Zhao H."/>
            <person name="Xu D."/>
            <person name="Zhang Y."/>
        </authorList>
    </citation>
    <scope>NUCLEOTIDE SEQUENCE [LARGE SCALE GENOMIC DNA]</scope>
    <source>
        <strain evidence="2">cv. Punajuju</strain>
        <tissue evidence="1">Leaves</tissue>
    </source>
</reference>
<evidence type="ECO:0000313" key="2">
    <source>
        <dbReference type="Proteomes" id="UP001055811"/>
    </source>
</evidence>
<name>A0ACB9GXC6_CICIN</name>
<dbReference type="Proteomes" id="UP001055811">
    <property type="component" value="Linkage Group LG01"/>
</dbReference>
<proteinExistence type="predicted"/>
<keyword evidence="2" id="KW-1185">Reference proteome</keyword>
<protein>
    <submittedName>
        <fullName evidence="1">Uncharacterized protein</fullName>
    </submittedName>
</protein>
<dbReference type="EMBL" id="CM042009">
    <property type="protein sequence ID" value="KAI3788259.1"/>
    <property type="molecule type" value="Genomic_DNA"/>
</dbReference>